<evidence type="ECO:0008006" key="3">
    <source>
        <dbReference type="Google" id="ProtNLM"/>
    </source>
</evidence>
<proteinExistence type="predicted"/>
<dbReference type="Proteomes" id="UP001492380">
    <property type="component" value="Unassembled WGS sequence"/>
</dbReference>
<evidence type="ECO:0000313" key="1">
    <source>
        <dbReference type="EMBL" id="KAK8224956.1"/>
    </source>
</evidence>
<sequence>MLLSDVLVEAMFGYILLAIARSASLRPHSFQSRLARHCPHRVGLGHRSHARATNLPPRHVPSAVAGSVVAASICGLRRHCCCEASSPCVRAQKTRNQKKQVQTVHDAKRTPAANIKAQDPPTHPAQSLDHFTVKAMGHRTAFPSSLPMEKRLWRKRGRVAIRLARFMRAAGCRQQAGVLGPMLSFATSCSSGRCQ</sequence>
<evidence type="ECO:0000313" key="2">
    <source>
        <dbReference type="Proteomes" id="UP001492380"/>
    </source>
</evidence>
<dbReference type="EMBL" id="JBBWRZ010000012">
    <property type="protein sequence ID" value="KAK8224956.1"/>
    <property type="molecule type" value="Genomic_DNA"/>
</dbReference>
<gene>
    <name evidence="1" type="ORF">HDK90DRAFT_96472</name>
</gene>
<reference evidence="1 2" key="1">
    <citation type="submission" date="2024-04" db="EMBL/GenBank/DDBJ databases">
        <title>Phyllosticta paracitricarpa is synonymous to the EU quarantine fungus P. citricarpa based on phylogenomic analyses.</title>
        <authorList>
            <consortium name="Lawrence Berkeley National Laboratory"/>
            <person name="Van Ingen-Buijs V.A."/>
            <person name="Van Westerhoven A.C."/>
            <person name="Haridas S."/>
            <person name="Skiadas P."/>
            <person name="Martin F."/>
            <person name="Groenewald J.Z."/>
            <person name="Crous P.W."/>
            <person name="Seidl M.F."/>
        </authorList>
    </citation>
    <scope>NUCLEOTIDE SEQUENCE [LARGE SCALE GENOMIC DNA]</scope>
    <source>
        <strain evidence="1 2">CBS 123374</strain>
    </source>
</reference>
<name>A0ABR1YD81_9PEZI</name>
<organism evidence="1 2">
    <name type="scientific">Phyllosticta capitalensis</name>
    <dbReference type="NCBI Taxonomy" id="121624"/>
    <lineage>
        <taxon>Eukaryota</taxon>
        <taxon>Fungi</taxon>
        <taxon>Dikarya</taxon>
        <taxon>Ascomycota</taxon>
        <taxon>Pezizomycotina</taxon>
        <taxon>Dothideomycetes</taxon>
        <taxon>Dothideomycetes incertae sedis</taxon>
        <taxon>Botryosphaeriales</taxon>
        <taxon>Phyllostictaceae</taxon>
        <taxon>Phyllosticta</taxon>
    </lineage>
</organism>
<accession>A0ABR1YD81</accession>
<protein>
    <recommendedName>
        <fullName evidence="3">Secreted protein</fullName>
    </recommendedName>
</protein>
<comment type="caution">
    <text evidence="1">The sequence shown here is derived from an EMBL/GenBank/DDBJ whole genome shotgun (WGS) entry which is preliminary data.</text>
</comment>
<keyword evidence="2" id="KW-1185">Reference proteome</keyword>